<dbReference type="STRING" id="1123237.Salmuc_00562"/>
<proteinExistence type="inferred from homology"/>
<feature type="compositionally biased region" description="Polar residues" evidence="10">
    <location>
        <begin position="12"/>
        <end position="24"/>
    </location>
</feature>
<dbReference type="HOGENOM" id="CLU_086356_3_7_5"/>
<organism evidence="12 13">
    <name type="scientific">Salipiger mucosus DSM 16094</name>
    <dbReference type="NCBI Taxonomy" id="1123237"/>
    <lineage>
        <taxon>Bacteria</taxon>
        <taxon>Pseudomonadati</taxon>
        <taxon>Pseudomonadota</taxon>
        <taxon>Alphaproteobacteria</taxon>
        <taxon>Rhodobacterales</taxon>
        <taxon>Roseobacteraceae</taxon>
        <taxon>Salipiger</taxon>
    </lineage>
</organism>
<evidence type="ECO:0000256" key="7">
    <source>
        <dbReference type="ARBA" id="ARBA00023136"/>
    </source>
</evidence>
<comment type="function">
    <text evidence="9">Part of the tripartite ATP-independent periplasmic (TRAP) transport system.</text>
</comment>
<keyword evidence="3" id="KW-1003">Cell membrane</keyword>
<evidence type="ECO:0000256" key="9">
    <source>
        <dbReference type="RuleBase" id="RU369079"/>
    </source>
</evidence>
<dbReference type="InterPro" id="IPR007387">
    <property type="entry name" value="TRAP_DctQ"/>
</dbReference>
<keyword evidence="7 9" id="KW-0472">Membrane</keyword>
<evidence type="ECO:0000256" key="1">
    <source>
        <dbReference type="ARBA" id="ARBA00004429"/>
    </source>
</evidence>
<feature type="transmembrane region" description="Helical" evidence="9">
    <location>
        <begin position="52"/>
        <end position="75"/>
    </location>
</feature>
<comment type="subcellular location">
    <subcellularLocation>
        <location evidence="1 9">Cell inner membrane</location>
        <topology evidence="1 9">Multi-pass membrane protein</topology>
    </subcellularLocation>
</comment>
<dbReference type="RefSeq" id="WP_020041133.1">
    <property type="nucleotide sequence ID" value="NZ_KE557273.1"/>
</dbReference>
<comment type="caution">
    <text evidence="12">The sequence shown here is derived from an EMBL/GenBank/DDBJ whole genome shotgun (WGS) entry which is preliminary data.</text>
</comment>
<evidence type="ECO:0000256" key="8">
    <source>
        <dbReference type="ARBA" id="ARBA00038436"/>
    </source>
</evidence>
<sequence>MSQDHDHEHADSQLQSQTDTTSADNQEEATYVSTLPGPLGMIDVAIAKLESLLLATGVLLMALNTIANVVGRYVFRESLFFSEELNRILIIVITFAGISYAARQGRHIRMSAIYDALPAKMRKVLMVVIVLFTAVFMFGLAWYSLQYMMTQAGRGRVLPALQIPVWTTLLIVPLGFFMTGLQYLLTAIKNLMEKDVYLSTVVLEGYTDDEMEV</sequence>
<evidence type="ECO:0000256" key="5">
    <source>
        <dbReference type="ARBA" id="ARBA00022692"/>
    </source>
</evidence>
<dbReference type="GO" id="GO:0005886">
    <property type="term" value="C:plasma membrane"/>
    <property type="evidence" value="ECO:0007669"/>
    <property type="project" value="UniProtKB-SubCell"/>
</dbReference>
<evidence type="ECO:0000313" key="12">
    <source>
        <dbReference type="EMBL" id="EPX84965.1"/>
    </source>
</evidence>
<evidence type="ECO:0000259" key="11">
    <source>
        <dbReference type="Pfam" id="PF04290"/>
    </source>
</evidence>
<name>S9S452_9RHOB</name>
<dbReference type="GO" id="GO:0015740">
    <property type="term" value="P:C4-dicarboxylate transport"/>
    <property type="evidence" value="ECO:0007669"/>
    <property type="project" value="TreeGrafter"/>
</dbReference>
<dbReference type="Pfam" id="PF04290">
    <property type="entry name" value="DctQ"/>
    <property type="match status" value="1"/>
</dbReference>
<evidence type="ECO:0000256" key="2">
    <source>
        <dbReference type="ARBA" id="ARBA00022448"/>
    </source>
</evidence>
<dbReference type="AlphaFoldDB" id="S9S452"/>
<comment type="similarity">
    <text evidence="8 9">Belongs to the TRAP transporter small permease family.</text>
</comment>
<feature type="region of interest" description="Disordered" evidence="10">
    <location>
        <begin position="1"/>
        <end position="28"/>
    </location>
</feature>
<feature type="transmembrane region" description="Helical" evidence="9">
    <location>
        <begin position="124"/>
        <end position="143"/>
    </location>
</feature>
<evidence type="ECO:0000256" key="10">
    <source>
        <dbReference type="SAM" id="MobiDB-lite"/>
    </source>
</evidence>
<dbReference type="eggNOG" id="COG3090">
    <property type="taxonomic scope" value="Bacteria"/>
</dbReference>
<keyword evidence="4 9" id="KW-0997">Cell inner membrane</keyword>
<dbReference type="EMBL" id="APVH01000011">
    <property type="protein sequence ID" value="EPX84965.1"/>
    <property type="molecule type" value="Genomic_DNA"/>
</dbReference>
<dbReference type="Proteomes" id="UP000015347">
    <property type="component" value="Unassembled WGS sequence"/>
</dbReference>
<dbReference type="PANTHER" id="PTHR35011:SF2">
    <property type="entry name" value="2,3-DIKETO-L-GULONATE TRAP TRANSPORTER SMALL PERMEASE PROTEIN YIAM"/>
    <property type="match status" value="1"/>
</dbReference>
<dbReference type="InterPro" id="IPR055348">
    <property type="entry name" value="DctQ"/>
</dbReference>
<reference evidence="13" key="1">
    <citation type="journal article" date="2014" name="Stand. Genomic Sci.">
        <title>Genome sequence of the exopolysaccharide-producing Salipiger mucosus type strain (DSM 16094(T)), a moderately halophilic member of the Roseobacter clade.</title>
        <authorList>
            <person name="Riedel T."/>
            <person name="Spring S."/>
            <person name="Fiebig A."/>
            <person name="Petersen J."/>
            <person name="Kyrpides N.C."/>
            <person name="Goker M."/>
            <person name="Klenk H.P."/>
        </authorList>
    </citation>
    <scope>NUCLEOTIDE SEQUENCE [LARGE SCALE GENOMIC DNA]</scope>
    <source>
        <strain evidence="13">DSM 16094</strain>
    </source>
</reference>
<feature type="transmembrane region" description="Helical" evidence="9">
    <location>
        <begin position="163"/>
        <end position="185"/>
    </location>
</feature>
<dbReference type="PANTHER" id="PTHR35011">
    <property type="entry name" value="2,3-DIKETO-L-GULONATE TRAP TRANSPORTER SMALL PERMEASE PROTEIN YIAM"/>
    <property type="match status" value="1"/>
</dbReference>
<evidence type="ECO:0000313" key="13">
    <source>
        <dbReference type="Proteomes" id="UP000015347"/>
    </source>
</evidence>
<feature type="domain" description="Tripartite ATP-independent periplasmic transporters DctQ component" evidence="11">
    <location>
        <begin position="61"/>
        <end position="190"/>
    </location>
</feature>
<protein>
    <recommendedName>
        <fullName evidence="9">TRAP transporter small permease protein</fullName>
    </recommendedName>
</protein>
<keyword evidence="6 9" id="KW-1133">Transmembrane helix</keyword>
<feature type="compositionally biased region" description="Basic and acidic residues" evidence="10">
    <location>
        <begin position="1"/>
        <end position="11"/>
    </location>
</feature>
<keyword evidence="13" id="KW-1185">Reference proteome</keyword>
<evidence type="ECO:0000256" key="3">
    <source>
        <dbReference type="ARBA" id="ARBA00022475"/>
    </source>
</evidence>
<gene>
    <name evidence="12" type="ORF">Salmuc_00562</name>
</gene>
<evidence type="ECO:0000256" key="6">
    <source>
        <dbReference type="ARBA" id="ARBA00022989"/>
    </source>
</evidence>
<keyword evidence="2 9" id="KW-0813">Transport</keyword>
<accession>S9S452</accession>
<feature type="transmembrane region" description="Helical" evidence="9">
    <location>
        <begin position="87"/>
        <end position="103"/>
    </location>
</feature>
<dbReference type="GO" id="GO:0022857">
    <property type="term" value="F:transmembrane transporter activity"/>
    <property type="evidence" value="ECO:0007669"/>
    <property type="project" value="UniProtKB-UniRule"/>
</dbReference>
<keyword evidence="5 9" id="KW-0812">Transmembrane</keyword>
<comment type="subunit">
    <text evidence="9">The complex comprises the extracytoplasmic solute receptor protein and the two transmembrane proteins.</text>
</comment>
<evidence type="ECO:0000256" key="4">
    <source>
        <dbReference type="ARBA" id="ARBA00022519"/>
    </source>
</evidence>